<dbReference type="STRING" id="195883.A0A482XIW7"/>
<dbReference type="OrthoDB" id="152385at2759"/>
<dbReference type="InterPro" id="IPR003599">
    <property type="entry name" value="Ig_sub"/>
</dbReference>
<dbReference type="InterPro" id="IPR007110">
    <property type="entry name" value="Ig-like_dom"/>
</dbReference>
<dbReference type="Pfam" id="PF13927">
    <property type="entry name" value="Ig_3"/>
    <property type="match status" value="1"/>
</dbReference>
<dbReference type="SMART" id="SM00408">
    <property type="entry name" value="IGc2"/>
    <property type="match status" value="1"/>
</dbReference>
<accession>A0A482XIW7</accession>
<gene>
    <name evidence="2" type="ORF">LSTR_LSTR015840</name>
</gene>
<dbReference type="Proteomes" id="UP000291343">
    <property type="component" value="Unassembled WGS sequence"/>
</dbReference>
<evidence type="ECO:0000313" key="2">
    <source>
        <dbReference type="EMBL" id="RZF45604.1"/>
    </source>
</evidence>
<protein>
    <recommendedName>
        <fullName evidence="1">Ig-like domain-containing protein</fullName>
    </recommendedName>
</protein>
<name>A0A482XIW7_LAOST</name>
<evidence type="ECO:0000259" key="1">
    <source>
        <dbReference type="PROSITE" id="PS50835"/>
    </source>
</evidence>
<dbReference type="Gene3D" id="2.60.40.10">
    <property type="entry name" value="Immunoglobulins"/>
    <property type="match status" value="1"/>
</dbReference>
<dbReference type="PROSITE" id="PS50835">
    <property type="entry name" value="IG_LIKE"/>
    <property type="match status" value="1"/>
</dbReference>
<dbReference type="SMART" id="SM00409">
    <property type="entry name" value="IG"/>
    <property type="match status" value="1"/>
</dbReference>
<sequence>MAFERLNCLYPTPIVHSALTVSLLPSGQLTADVGSRVEVQCLVQGATVTSRHITRTWLKDGHPIDGQHSADSSASAVLALPKIQREDAGMYQCLVRVDDDSAQSSLQVILGVLQ</sequence>
<dbReference type="SUPFAM" id="SSF48726">
    <property type="entry name" value="Immunoglobulin"/>
    <property type="match status" value="1"/>
</dbReference>
<reference evidence="2 3" key="1">
    <citation type="journal article" date="2017" name="Gigascience">
        <title>Genome sequence of the small brown planthopper, Laodelphax striatellus.</title>
        <authorList>
            <person name="Zhu J."/>
            <person name="Jiang F."/>
            <person name="Wang X."/>
            <person name="Yang P."/>
            <person name="Bao Y."/>
            <person name="Zhao W."/>
            <person name="Wang W."/>
            <person name="Lu H."/>
            <person name="Wang Q."/>
            <person name="Cui N."/>
            <person name="Li J."/>
            <person name="Chen X."/>
            <person name="Luo L."/>
            <person name="Yu J."/>
            <person name="Kang L."/>
            <person name="Cui F."/>
        </authorList>
    </citation>
    <scope>NUCLEOTIDE SEQUENCE [LARGE SCALE GENOMIC DNA]</scope>
    <source>
        <strain evidence="2">Lst14</strain>
    </source>
</reference>
<dbReference type="EMBL" id="QKKF02008601">
    <property type="protein sequence ID" value="RZF45604.1"/>
    <property type="molecule type" value="Genomic_DNA"/>
</dbReference>
<dbReference type="AlphaFoldDB" id="A0A482XIW7"/>
<dbReference type="InterPro" id="IPR036179">
    <property type="entry name" value="Ig-like_dom_sf"/>
</dbReference>
<proteinExistence type="predicted"/>
<dbReference type="InterPro" id="IPR003598">
    <property type="entry name" value="Ig_sub2"/>
</dbReference>
<keyword evidence="3" id="KW-1185">Reference proteome</keyword>
<organism evidence="2 3">
    <name type="scientific">Laodelphax striatellus</name>
    <name type="common">Small brown planthopper</name>
    <name type="synonym">Delphax striatella</name>
    <dbReference type="NCBI Taxonomy" id="195883"/>
    <lineage>
        <taxon>Eukaryota</taxon>
        <taxon>Metazoa</taxon>
        <taxon>Ecdysozoa</taxon>
        <taxon>Arthropoda</taxon>
        <taxon>Hexapoda</taxon>
        <taxon>Insecta</taxon>
        <taxon>Pterygota</taxon>
        <taxon>Neoptera</taxon>
        <taxon>Paraneoptera</taxon>
        <taxon>Hemiptera</taxon>
        <taxon>Auchenorrhyncha</taxon>
        <taxon>Fulgoroidea</taxon>
        <taxon>Delphacidae</taxon>
        <taxon>Criomorphinae</taxon>
        <taxon>Laodelphax</taxon>
    </lineage>
</organism>
<feature type="domain" description="Ig-like" evidence="1">
    <location>
        <begin position="13"/>
        <end position="109"/>
    </location>
</feature>
<evidence type="ECO:0000313" key="3">
    <source>
        <dbReference type="Proteomes" id="UP000291343"/>
    </source>
</evidence>
<dbReference type="InterPro" id="IPR013783">
    <property type="entry name" value="Ig-like_fold"/>
</dbReference>
<comment type="caution">
    <text evidence="2">The sequence shown here is derived from an EMBL/GenBank/DDBJ whole genome shotgun (WGS) entry which is preliminary data.</text>
</comment>
<dbReference type="SMR" id="A0A482XIW7"/>
<dbReference type="InParanoid" id="A0A482XIW7"/>